<evidence type="ECO:0000256" key="9">
    <source>
        <dbReference type="ARBA" id="ARBA00023136"/>
    </source>
</evidence>
<dbReference type="Gene3D" id="4.10.95.10">
    <property type="entry name" value="Cytochrome c oxidase, subunit VIa"/>
    <property type="match status" value="1"/>
</dbReference>
<feature type="region of interest" description="Disordered" evidence="11">
    <location>
        <begin position="87"/>
        <end position="107"/>
    </location>
</feature>
<keyword evidence="5" id="KW-0999">Mitochondrion inner membrane</keyword>
<dbReference type="CDD" id="cd00925">
    <property type="entry name" value="Cyt_c_Oxidase_VIa"/>
    <property type="match status" value="1"/>
</dbReference>
<dbReference type="PIRSF" id="PIRSF000277">
    <property type="entry name" value="COX6A1"/>
    <property type="match status" value="1"/>
</dbReference>
<reference evidence="14" key="1">
    <citation type="submission" date="2025-08" db="UniProtKB">
        <authorList>
            <consortium name="RefSeq"/>
        </authorList>
    </citation>
    <scope>IDENTIFICATION</scope>
</reference>
<evidence type="ECO:0000256" key="7">
    <source>
        <dbReference type="ARBA" id="ARBA00022989"/>
    </source>
</evidence>
<feature type="transmembrane region" description="Helical" evidence="12">
    <location>
        <begin position="33"/>
        <end position="55"/>
    </location>
</feature>
<accession>A0AAJ7FL89</accession>
<keyword evidence="9 12" id="KW-0472">Membrane</keyword>
<dbReference type="GO" id="GO:0005743">
    <property type="term" value="C:mitochondrial inner membrane"/>
    <property type="evidence" value="ECO:0007669"/>
    <property type="project" value="UniProtKB-SubCell"/>
</dbReference>
<dbReference type="RefSeq" id="XP_015597373.1">
    <property type="nucleotide sequence ID" value="XM_015741887.1"/>
</dbReference>
<evidence type="ECO:0000313" key="14">
    <source>
        <dbReference type="RefSeq" id="XP_015597373.1"/>
    </source>
</evidence>
<keyword evidence="6" id="KW-0809">Transit peptide</keyword>
<dbReference type="PANTHER" id="PTHR11504:SF0">
    <property type="entry name" value="CYTOCHROME C OXIDASE SUBUNIT"/>
    <property type="match status" value="1"/>
</dbReference>
<evidence type="ECO:0000313" key="13">
    <source>
        <dbReference type="Proteomes" id="UP000694920"/>
    </source>
</evidence>
<dbReference type="InterPro" id="IPR001349">
    <property type="entry name" value="Cyt_c_oxidase_su6a"/>
</dbReference>
<evidence type="ECO:0000256" key="5">
    <source>
        <dbReference type="ARBA" id="ARBA00022792"/>
    </source>
</evidence>
<dbReference type="GO" id="GO:0030234">
    <property type="term" value="F:enzyme regulator activity"/>
    <property type="evidence" value="ECO:0007669"/>
    <property type="project" value="TreeGrafter"/>
</dbReference>
<evidence type="ECO:0000256" key="10">
    <source>
        <dbReference type="RuleBase" id="RU004396"/>
    </source>
</evidence>
<dbReference type="SUPFAM" id="SSF81411">
    <property type="entry name" value="Mitochondrial cytochrome c oxidase subunit VIa"/>
    <property type="match status" value="1"/>
</dbReference>
<evidence type="ECO:0000256" key="12">
    <source>
        <dbReference type="SAM" id="Phobius"/>
    </source>
</evidence>
<comment type="similarity">
    <text evidence="3 10">Belongs to the cytochrome c oxidase subunit 6A family.</text>
</comment>
<evidence type="ECO:0000256" key="4">
    <source>
        <dbReference type="ARBA" id="ARBA00022692"/>
    </source>
</evidence>
<dbReference type="AlphaFoldDB" id="A0AAJ7FL89"/>
<keyword evidence="13" id="KW-1185">Reference proteome</keyword>
<dbReference type="Proteomes" id="UP000694920">
    <property type="component" value="Unplaced"/>
</dbReference>
<dbReference type="PANTHER" id="PTHR11504">
    <property type="entry name" value="CYTOCHROME C OXIDASE POLYPEPTIDE VIA"/>
    <property type="match status" value="1"/>
</dbReference>
<sequence>MAASWLLGRAVTRKFSTAVSGSPQTQHGESWKLWRAITLFGAFPAIAVCMVNTYLKHQEEHHHPRPPFVKYDYLCIRTKAYPWGDGQRTLFHNPKKNPLPTGEFEEE</sequence>
<dbReference type="Pfam" id="PF02046">
    <property type="entry name" value="COX6A"/>
    <property type="match status" value="1"/>
</dbReference>
<evidence type="ECO:0000256" key="11">
    <source>
        <dbReference type="SAM" id="MobiDB-lite"/>
    </source>
</evidence>
<evidence type="ECO:0000256" key="3">
    <source>
        <dbReference type="ARBA" id="ARBA00005553"/>
    </source>
</evidence>
<name>A0AAJ7FL89_CEPCN</name>
<protein>
    <submittedName>
        <fullName evidence="14">Cytochrome c oxidase subunit 6A1, mitochondrial</fullName>
    </submittedName>
</protein>
<gene>
    <name evidence="14" type="primary">LOC107268780</name>
</gene>
<dbReference type="GO" id="GO:0006123">
    <property type="term" value="P:mitochondrial electron transport, cytochrome c to oxygen"/>
    <property type="evidence" value="ECO:0007669"/>
    <property type="project" value="TreeGrafter"/>
</dbReference>
<evidence type="ECO:0000256" key="2">
    <source>
        <dbReference type="ARBA" id="ARBA00004673"/>
    </source>
</evidence>
<comment type="subcellular location">
    <subcellularLocation>
        <location evidence="1">Mitochondrion inner membrane</location>
        <topology evidence="1">Single-pass membrane protein</topology>
    </subcellularLocation>
</comment>
<dbReference type="GeneID" id="107268780"/>
<organism evidence="13 14">
    <name type="scientific">Cephus cinctus</name>
    <name type="common">Wheat stem sawfly</name>
    <dbReference type="NCBI Taxonomy" id="211228"/>
    <lineage>
        <taxon>Eukaryota</taxon>
        <taxon>Metazoa</taxon>
        <taxon>Ecdysozoa</taxon>
        <taxon>Arthropoda</taxon>
        <taxon>Hexapoda</taxon>
        <taxon>Insecta</taxon>
        <taxon>Pterygota</taxon>
        <taxon>Neoptera</taxon>
        <taxon>Endopterygota</taxon>
        <taxon>Hymenoptera</taxon>
        <taxon>Cephoidea</taxon>
        <taxon>Cephidae</taxon>
        <taxon>Cephus</taxon>
    </lineage>
</organism>
<keyword evidence="4 12" id="KW-0812">Transmembrane</keyword>
<keyword evidence="7 12" id="KW-1133">Transmembrane helix</keyword>
<dbReference type="FunFam" id="4.10.95.10:FF:000001">
    <property type="entry name" value="Cytochrome c oxidase subunit 6A, mitochondrial"/>
    <property type="match status" value="1"/>
</dbReference>
<dbReference type="KEGG" id="ccin:107268780"/>
<dbReference type="InterPro" id="IPR036418">
    <property type="entry name" value="Cyt_c_oxidase_su6a_sf"/>
</dbReference>
<comment type="pathway">
    <text evidence="2">Energy metabolism; oxidative phosphorylation.</text>
</comment>
<keyword evidence="8" id="KW-0496">Mitochondrion</keyword>
<evidence type="ECO:0000256" key="8">
    <source>
        <dbReference type="ARBA" id="ARBA00023128"/>
    </source>
</evidence>
<evidence type="ECO:0000256" key="1">
    <source>
        <dbReference type="ARBA" id="ARBA00004434"/>
    </source>
</evidence>
<evidence type="ECO:0000256" key="6">
    <source>
        <dbReference type="ARBA" id="ARBA00022946"/>
    </source>
</evidence>
<proteinExistence type="inferred from homology"/>